<dbReference type="RefSeq" id="WP_184826196.1">
    <property type="nucleotide sequence ID" value="NZ_JACHMM010000001.1"/>
</dbReference>
<name>A0A7W9GUE8_9ACTN</name>
<dbReference type="EMBL" id="JACHMM010000001">
    <property type="protein sequence ID" value="MBB5790262.1"/>
    <property type="molecule type" value="Genomic_DNA"/>
</dbReference>
<reference evidence="3 4" key="1">
    <citation type="submission" date="2020-08" db="EMBL/GenBank/DDBJ databases">
        <title>Sequencing the genomes of 1000 actinobacteria strains.</title>
        <authorList>
            <person name="Klenk H.-P."/>
        </authorList>
    </citation>
    <scope>NUCLEOTIDE SEQUENCE [LARGE SCALE GENOMIC DNA]</scope>
    <source>
        <strain evidence="3 4">DSM 102122</strain>
    </source>
</reference>
<evidence type="ECO:0000256" key="1">
    <source>
        <dbReference type="ARBA" id="ARBA00006817"/>
    </source>
</evidence>
<dbReference type="AlphaFoldDB" id="A0A7W9GUE8"/>
<dbReference type="Gene3D" id="3.30.530.20">
    <property type="match status" value="1"/>
</dbReference>
<accession>A0A7W9GUE8</accession>
<comment type="similarity">
    <text evidence="1">Belongs to the AHA1 family.</text>
</comment>
<dbReference type="Proteomes" id="UP000542813">
    <property type="component" value="Unassembled WGS sequence"/>
</dbReference>
<gene>
    <name evidence="3" type="ORF">HD601_004837</name>
</gene>
<organism evidence="3 4">
    <name type="scientific">Jiangella mangrovi</name>
    <dbReference type="NCBI Taxonomy" id="1524084"/>
    <lineage>
        <taxon>Bacteria</taxon>
        <taxon>Bacillati</taxon>
        <taxon>Actinomycetota</taxon>
        <taxon>Actinomycetes</taxon>
        <taxon>Jiangellales</taxon>
        <taxon>Jiangellaceae</taxon>
        <taxon>Jiangella</taxon>
    </lineage>
</organism>
<protein>
    <submittedName>
        <fullName evidence="3">Uncharacterized protein YndB with AHSA1/START domain</fullName>
    </submittedName>
</protein>
<comment type="caution">
    <text evidence="3">The sequence shown here is derived from an EMBL/GenBank/DDBJ whole genome shotgun (WGS) entry which is preliminary data.</text>
</comment>
<dbReference type="CDD" id="cd07814">
    <property type="entry name" value="SRPBCC_CalC_Aha1-like"/>
    <property type="match status" value="1"/>
</dbReference>
<dbReference type="InterPro" id="IPR013538">
    <property type="entry name" value="ASHA1/2-like_C"/>
</dbReference>
<evidence type="ECO:0000313" key="3">
    <source>
        <dbReference type="EMBL" id="MBB5790262.1"/>
    </source>
</evidence>
<feature type="domain" description="Activator of Hsp90 ATPase homologue 1/2-like C-terminal" evidence="2">
    <location>
        <begin position="21"/>
        <end position="144"/>
    </location>
</feature>
<proteinExistence type="inferred from homology"/>
<dbReference type="SUPFAM" id="SSF55961">
    <property type="entry name" value="Bet v1-like"/>
    <property type="match status" value="1"/>
</dbReference>
<sequence>MSDTEHQDDSGGFTVRRRFHATAARLYAAFVEPSKLEQWFVVPGYRTPADRMRVDARPGGRMEAVMISDADRSEIPFGFGYAEADPPRRVALRFESPSELVTVTFDDAPDGTAELTYEFVGWPGPADVDASRRGVEGMLDLIDAGVERGTI</sequence>
<evidence type="ECO:0000259" key="2">
    <source>
        <dbReference type="Pfam" id="PF08327"/>
    </source>
</evidence>
<keyword evidence="4" id="KW-1185">Reference proteome</keyword>
<dbReference type="Pfam" id="PF08327">
    <property type="entry name" value="AHSA1"/>
    <property type="match status" value="1"/>
</dbReference>
<evidence type="ECO:0000313" key="4">
    <source>
        <dbReference type="Proteomes" id="UP000542813"/>
    </source>
</evidence>
<dbReference type="InterPro" id="IPR023393">
    <property type="entry name" value="START-like_dom_sf"/>
</dbReference>